<keyword evidence="2" id="KW-0813">Transport</keyword>
<organism evidence="9 10">
    <name type="scientific">Halodesulfovibrio spirochaetisodalis</name>
    <dbReference type="NCBI Taxonomy" id="1560234"/>
    <lineage>
        <taxon>Bacteria</taxon>
        <taxon>Pseudomonadati</taxon>
        <taxon>Thermodesulfobacteriota</taxon>
        <taxon>Desulfovibrionia</taxon>
        <taxon>Desulfovibrionales</taxon>
        <taxon>Desulfovibrionaceae</taxon>
        <taxon>Halodesulfovibrio</taxon>
    </lineage>
</organism>
<evidence type="ECO:0000256" key="3">
    <source>
        <dbReference type="ARBA" id="ARBA00022475"/>
    </source>
</evidence>
<feature type="transmembrane region" description="Helical" evidence="8">
    <location>
        <begin position="124"/>
        <end position="143"/>
    </location>
</feature>
<feature type="transmembrane region" description="Helical" evidence="8">
    <location>
        <begin position="220"/>
        <end position="244"/>
    </location>
</feature>
<feature type="transmembrane region" description="Helical" evidence="8">
    <location>
        <begin position="405"/>
        <end position="427"/>
    </location>
</feature>
<evidence type="ECO:0000256" key="2">
    <source>
        <dbReference type="ARBA" id="ARBA00022448"/>
    </source>
</evidence>
<keyword evidence="7 8" id="KW-0472">Membrane</keyword>
<dbReference type="GO" id="GO:0030001">
    <property type="term" value="P:metal ion transport"/>
    <property type="evidence" value="ECO:0007669"/>
    <property type="project" value="UniProtKB-ARBA"/>
</dbReference>
<keyword evidence="5 8" id="KW-1133">Transmembrane helix</keyword>
<reference evidence="9 10" key="1">
    <citation type="submission" date="2015-01" db="EMBL/GenBank/DDBJ databases">
        <title>Desulfovibrio sp. JC271 draft genome sequence.</title>
        <authorList>
            <person name="Shivani Y."/>
            <person name="Subhash Y."/>
            <person name="Sasikala C."/>
            <person name="Ramana C.V."/>
        </authorList>
    </citation>
    <scope>NUCLEOTIDE SEQUENCE [LARGE SCALE GENOMIC DNA]</scope>
    <source>
        <strain evidence="9 10">JC271</strain>
    </source>
</reference>
<evidence type="ECO:0000256" key="7">
    <source>
        <dbReference type="ARBA" id="ARBA00023136"/>
    </source>
</evidence>
<feature type="transmembrane region" description="Helical" evidence="8">
    <location>
        <begin position="39"/>
        <end position="57"/>
    </location>
</feature>
<accession>A0A1B7XE29</accession>
<evidence type="ECO:0000313" key="10">
    <source>
        <dbReference type="Proteomes" id="UP000091979"/>
    </source>
</evidence>
<dbReference type="AlphaFoldDB" id="A0A1B7XE29"/>
<proteinExistence type="predicted"/>
<feature type="transmembrane region" description="Helical" evidence="8">
    <location>
        <begin position="339"/>
        <end position="357"/>
    </location>
</feature>
<dbReference type="Pfam" id="PF02386">
    <property type="entry name" value="TrkH"/>
    <property type="match status" value="1"/>
</dbReference>
<evidence type="ECO:0000256" key="4">
    <source>
        <dbReference type="ARBA" id="ARBA00022692"/>
    </source>
</evidence>
<evidence type="ECO:0000256" key="6">
    <source>
        <dbReference type="ARBA" id="ARBA00023065"/>
    </source>
</evidence>
<dbReference type="PANTHER" id="PTHR32024">
    <property type="entry name" value="TRK SYSTEM POTASSIUM UPTAKE PROTEIN TRKG-RELATED"/>
    <property type="match status" value="1"/>
</dbReference>
<feature type="transmembrane region" description="Helical" evidence="8">
    <location>
        <begin position="6"/>
        <end position="27"/>
    </location>
</feature>
<protein>
    <submittedName>
        <fullName evidence="9">Potassium transporter TrkH</fullName>
    </submittedName>
</protein>
<feature type="transmembrane region" description="Helical" evidence="8">
    <location>
        <begin position="377"/>
        <end position="398"/>
    </location>
</feature>
<comment type="caution">
    <text evidence="9">The sequence shown here is derived from an EMBL/GenBank/DDBJ whole genome shotgun (WGS) entry which is preliminary data.</text>
</comment>
<dbReference type="RefSeq" id="WP_066854173.1">
    <property type="nucleotide sequence ID" value="NZ_JXMS01000010.1"/>
</dbReference>
<feature type="transmembrane region" description="Helical" evidence="8">
    <location>
        <begin position="179"/>
        <end position="199"/>
    </location>
</feature>
<evidence type="ECO:0000256" key="8">
    <source>
        <dbReference type="SAM" id="Phobius"/>
    </source>
</evidence>
<sequence length="443" mass="48358">MAKRSYLPFVLPLLVFVMTILIGTVLLHETSADGKLSWIDAMFTATSALCVTGLGVVSWETGFSREGHWIILCLMQLGGLGVMTYSTLAFYLWRKKVSLTDRLAVGAALLHDNTFHLGMFLQRLLVIVLGLETVGAVLLYVLGNGRFSPFTAVFHAVSAFCNAGISLFPDSLMQFRTDTGITCIFMGLILAGALGFSVLDEGFLWLRGYRRKRMRYSVRIVLETSFWLVLGGAVALYGVNLIVVASGEEISTSFLTSLFFSVSARTTGFSTIRLEEMTNMSLLILLFLMFVGGAPGSCAGGIKVTTFRGFLAFLAAQFRGREQVVMNGRALGQKTIHKVLMLVSGSVLLIFLATFALTLTEGKNLSQFEVRGQLVEIFFEVVSAFTTVGLSVGFTAKLTTAGKGIIMFIMFVGRVGPVWVLTAMHNIRSDVRYQVPEVDLPVG</sequence>
<dbReference type="OrthoDB" id="9810952at2"/>
<evidence type="ECO:0000256" key="1">
    <source>
        <dbReference type="ARBA" id="ARBA00004651"/>
    </source>
</evidence>
<name>A0A1B7XE29_9BACT</name>
<dbReference type="EMBL" id="JXMS01000010">
    <property type="protein sequence ID" value="OBQ52410.1"/>
    <property type="molecule type" value="Genomic_DNA"/>
</dbReference>
<dbReference type="GO" id="GO:0005886">
    <property type="term" value="C:plasma membrane"/>
    <property type="evidence" value="ECO:0007669"/>
    <property type="project" value="UniProtKB-SubCell"/>
</dbReference>
<keyword evidence="10" id="KW-1185">Reference proteome</keyword>
<keyword evidence="3" id="KW-1003">Cell membrane</keyword>
<evidence type="ECO:0000313" key="9">
    <source>
        <dbReference type="EMBL" id="OBQ52410.1"/>
    </source>
</evidence>
<evidence type="ECO:0000256" key="5">
    <source>
        <dbReference type="ARBA" id="ARBA00022989"/>
    </source>
</evidence>
<keyword evidence="4 8" id="KW-0812">Transmembrane</keyword>
<keyword evidence="6" id="KW-0406">Ion transport</keyword>
<dbReference type="Proteomes" id="UP000091979">
    <property type="component" value="Unassembled WGS sequence"/>
</dbReference>
<dbReference type="PANTHER" id="PTHR32024:SF1">
    <property type="entry name" value="KTR SYSTEM POTASSIUM UPTAKE PROTEIN B"/>
    <property type="match status" value="1"/>
</dbReference>
<dbReference type="GO" id="GO:0008324">
    <property type="term" value="F:monoatomic cation transmembrane transporter activity"/>
    <property type="evidence" value="ECO:0007669"/>
    <property type="project" value="InterPro"/>
</dbReference>
<feature type="transmembrane region" description="Helical" evidence="8">
    <location>
        <begin position="277"/>
        <end position="294"/>
    </location>
</feature>
<feature type="transmembrane region" description="Helical" evidence="8">
    <location>
        <begin position="69"/>
        <end position="93"/>
    </location>
</feature>
<gene>
    <name evidence="9" type="ORF">SP90_07485</name>
</gene>
<dbReference type="InterPro" id="IPR003445">
    <property type="entry name" value="Cat_transpt"/>
</dbReference>
<comment type="subcellular location">
    <subcellularLocation>
        <location evidence="1">Cell membrane</location>
        <topology evidence="1">Multi-pass membrane protein</topology>
    </subcellularLocation>
</comment>
<dbReference type="PATRIC" id="fig|1560234.3.peg.316"/>
<dbReference type="STRING" id="1560234.SP90_07485"/>